<proteinExistence type="predicted"/>
<reference evidence="4" key="1">
    <citation type="journal article" date="2020" name="Stud. Mycol.">
        <title>101 Dothideomycetes genomes: a test case for predicting lifestyles and emergence of pathogens.</title>
        <authorList>
            <person name="Haridas S."/>
            <person name="Albert R."/>
            <person name="Binder M."/>
            <person name="Bloem J."/>
            <person name="Labutti K."/>
            <person name="Salamov A."/>
            <person name="Andreopoulos B."/>
            <person name="Baker S."/>
            <person name="Barry K."/>
            <person name="Bills G."/>
            <person name="Bluhm B."/>
            <person name="Cannon C."/>
            <person name="Castanera R."/>
            <person name="Culley D."/>
            <person name="Daum C."/>
            <person name="Ezra D."/>
            <person name="Gonzalez J."/>
            <person name="Henrissat B."/>
            <person name="Kuo A."/>
            <person name="Liang C."/>
            <person name="Lipzen A."/>
            <person name="Lutzoni F."/>
            <person name="Magnuson J."/>
            <person name="Mondo S."/>
            <person name="Nolan M."/>
            <person name="Ohm R."/>
            <person name="Pangilinan J."/>
            <person name="Park H.-J."/>
            <person name="Ramirez L."/>
            <person name="Alfaro M."/>
            <person name="Sun H."/>
            <person name="Tritt A."/>
            <person name="Yoshinaga Y."/>
            <person name="Zwiers L.-H."/>
            <person name="Turgeon B."/>
            <person name="Goodwin S."/>
            <person name="Spatafora J."/>
            <person name="Crous P."/>
            <person name="Grigoriev I."/>
        </authorList>
    </citation>
    <scope>NUCLEOTIDE SEQUENCE</scope>
    <source>
        <strain evidence="4">CBS 110217</strain>
    </source>
</reference>
<evidence type="ECO:0000256" key="1">
    <source>
        <dbReference type="ARBA" id="ARBA00022737"/>
    </source>
</evidence>
<keyword evidence="5" id="KW-1185">Reference proteome</keyword>
<gene>
    <name evidence="4" type="ORF">EK21DRAFT_64294</name>
</gene>
<evidence type="ECO:0000313" key="5">
    <source>
        <dbReference type="Proteomes" id="UP000799777"/>
    </source>
</evidence>
<name>A0A9P4HDA6_9PLEO</name>
<keyword evidence="1" id="KW-0677">Repeat</keyword>
<dbReference type="InterPro" id="IPR002110">
    <property type="entry name" value="Ankyrin_rpt"/>
</dbReference>
<dbReference type="InterPro" id="IPR036770">
    <property type="entry name" value="Ankyrin_rpt-contain_sf"/>
</dbReference>
<dbReference type="Proteomes" id="UP000799777">
    <property type="component" value="Unassembled WGS sequence"/>
</dbReference>
<dbReference type="AlphaFoldDB" id="A0A9P4HDA6"/>
<dbReference type="PROSITE" id="PS50088">
    <property type="entry name" value="ANK_REPEAT"/>
    <property type="match status" value="1"/>
</dbReference>
<evidence type="ECO:0000313" key="4">
    <source>
        <dbReference type="EMBL" id="KAF2030966.1"/>
    </source>
</evidence>
<dbReference type="PANTHER" id="PTHR24198:SF165">
    <property type="entry name" value="ANKYRIN REPEAT-CONTAINING PROTEIN-RELATED"/>
    <property type="match status" value="1"/>
</dbReference>
<organism evidence="4 5">
    <name type="scientific">Setomelanomma holmii</name>
    <dbReference type="NCBI Taxonomy" id="210430"/>
    <lineage>
        <taxon>Eukaryota</taxon>
        <taxon>Fungi</taxon>
        <taxon>Dikarya</taxon>
        <taxon>Ascomycota</taxon>
        <taxon>Pezizomycotina</taxon>
        <taxon>Dothideomycetes</taxon>
        <taxon>Pleosporomycetidae</taxon>
        <taxon>Pleosporales</taxon>
        <taxon>Pleosporineae</taxon>
        <taxon>Phaeosphaeriaceae</taxon>
        <taxon>Setomelanomma</taxon>
    </lineage>
</organism>
<protein>
    <submittedName>
        <fullName evidence="4">Ankyrin</fullName>
    </submittedName>
</protein>
<dbReference type="EMBL" id="ML978185">
    <property type="protein sequence ID" value="KAF2030966.1"/>
    <property type="molecule type" value="Genomic_DNA"/>
</dbReference>
<dbReference type="Pfam" id="PF00023">
    <property type="entry name" value="Ank"/>
    <property type="match status" value="1"/>
</dbReference>
<keyword evidence="2 3" id="KW-0040">ANK repeat</keyword>
<feature type="non-terminal residue" evidence="4">
    <location>
        <position position="137"/>
    </location>
</feature>
<dbReference type="PANTHER" id="PTHR24198">
    <property type="entry name" value="ANKYRIN REPEAT AND PROTEIN KINASE DOMAIN-CONTAINING PROTEIN"/>
    <property type="match status" value="1"/>
</dbReference>
<comment type="caution">
    <text evidence="4">The sequence shown here is derived from an EMBL/GenBank/DDBJ whole genome shotgun (WGS) entry which is preliminary data.</text>
</comment>
<dbReference type="SUPFAM" id="SSF48403">
    <property type="entry name" value="Ankyrin repeat"/>
    <property type="match status" value="1"/>
</dbReference>
<evidence type="ECO:0000256" key="2">
    <source>
        <dbReference type="ARBA" id="ARBA00023043"/>
    </source>
</evidence>
<accession>A0A9P4HDA6</accession>
<sequence length="137" mass="14505">MAAAQCADLAVVELLLDHGANVSAEGGMWGSALVAAAYGENQKVVELLIDRGADLHFKGGHYGNALQAACVKAGVETIDYILDHAIDLVNHRDGKYHTALIAAAYFDRTEVVSKLLEVGADFRYQGGQYRSAITAAA</sequence>
<dbReference type="SMART" id="SM00248">
    <property type="entry name" value="ANK"/>
    <property type="match status" value="4"/>
</dbReference>
<evidence type="ECO:0000256" key="3">
    <source>
        <dbReference type="PROSITE-ProRule" id="PRU00023"/>
    </source>
</evidence>
<dbReference type="GO" id="GO:0005737">
    <property type="term" value="C:cytoplasm"/>
    <property type="evidence" value="ECO:0007669"/>
    <property type="project" value="TreeGrafter"/>
</dbReference>
<dbReference type="Gene3D" id="1.25.40.20">
    <property type="entry name" value="Ankyrin repeat-containing domain"/>
    <property type="match status" value="1"/>
</dbReference>
<dbReference type="Pfam" id="PF12796">
    <property type="entry name" value="Ank_2"/>
    <property type="match status" value="1"/>
</dbReference>
<dbReference type="OrthoDB" id="427518at2759"/>
<feature type="repeat" description="ANK" evidence="3">
    <location>
        <begin position="1"/>
        <end position="27"/>
    </location>
</feature>